<dbReference type="PROSITE" id="PS00761">
    <property type="entry name" value="SPASE_I_3"/>
    <property type="match status" value="1"/>
</dbReference>
<dbReference type="InterPro" id="IPR036286">
    <property type="entry name" value="LexA/Signal_pep-like_sf"/>
</dbReference>
<dbReference type="GO" id="GO:0009003">
    <property type="term" value="F:signal peptidase activity"/>
    <property type="evidence" value="ECO:0007669"/>
    <property type="project" value="UniProtKB-EC"/>
</dbReference>
<comment type="catalytic activity">
    <reaction evidence="1 8">
        <text>Cleavage of hydrophobic, N-terminal signal or leader sequences from secreted and periplasmic proteins.</text>
        <dbReference type="EC" id="3.4.21.89"/>
    </reaction>
</comment>
<reference evidence="11" key="1">
    <citation type="submission" date="2016-10" db="EMBL/GenBank/DDBJ databases">
        <authorList>
            <person name="Varghese N."/>
        </authorList>
    </citation>
    <scope>NUCLEOTIDE SEQUENCE [LARGE SCALE GENOMIC DNA]</scope>
    <source>
        <strain evidence="11">DSM 24868</strain>
    </source>
</reference>
<dbReference type="InterPro" id="IPR019756">
    <property type="entry name" value="Pept_S26A_signal_pept_1_Ser-AS"/>
</dbReference>
<evidence type="ECO:0000256" key="6">
    <source>
        <dbReference type="ARBA" id="ARBA00022801"/>
    </source>
</evidence>
<protein>
    <recommendedName>
        <fullName evidence="4 8">Signal peptidase I</fullName>
        <ecNumber evidence="4 8">3.4.21.89</ecNumber>
    </recommendedName>
</protein>
<dbReference type="GO" id="GO:0004252">
    <property type="term" value="F:serine-type endopeptidase activity"/>
    <property type="evidence" value="ECO:0007669"/>
    <property type="project" value="InterPro"/>
</dbReference>
<evidence type="ECO:0000256" key="2">
    <source>
        <dbReference type="ARBA" id="ARBA00004401"/>
    </source>
</evidence>
<keyword evidence="8" id="KW-1133">Transmembrane helix</keyword>
<feature type="active site" evidence="7">
    <location>
        <position position="48"/>
    </location>
</feature>
<evidence type="ECO:0000256" key="7">
    <source>
        <dbReference type="PIRSR" id="PIRSR600223-1"/>
    </source>
</evidence>
<feature type="transmembrane region" description="Helical" evidence="8">
    <location>
        <begin position="20"/>
        <end position="43"/>
    </location>
</feature>
<dbReference type="PRINTS" id="PR00727">
    <property type="entry name" value="LEADERPTASE"/>
</dbReference>
<dbReference type="NCBIfam" id="TIGR02227">
    <property type="entry name" value="sigpep_I_bact"/>
    <property type="match status" value="1"/>
</dbReference>
<dbReference type="STRING" id="1043493.SAMN05421637_2012"/>
<gene>
    <name evidence="10" type="ORF">SAMN05421637_2012</name>
</gene>
<evidence type="ECO:0000256" key="3">
    <source>
        <dbReference type="ARBA" id="ARBA00009370"/>
    </source>
</evidence>
<evidence type="ECO:0000313" key="11">
    <source>
        <dbReference type="Proteomes" id="UP000183315"/>
    </source>
</evidence>
<feature type="domain" description="Peptidase S26" evidence="9">
    <location>
        <begin position="18"/>
        <end position="210"/>
    </location>
</feature>
<sequence length="231" mass="25198">MPAEGKPSAGRRAWGWAKELVLVIVSALLLSLVIKTFFFQSFYIPSESMEPTLIKGDRILVTKWRPDPLALRRGDVVVFKDPANWLGRATVDESGLHRVAKDVLTWTGLLPEDAGEHLVKRVVGLPGDVVECTDPDGQVTVNGEALDEEYIAEGSRACGTEFRVEVPEDYIWVMGDNRDDSADSRAHMGDPGGGTVPMDNIVGTTFAVVWPFDRFGGVGNPWGDDAPSTDD</sequence>
<dbReference type="GO" id="GO:0006465">
    <property type="term" value="P:signal peptide processing"/>
    <property type="evidence" value="ECO:0007669"/>
    <property type="project" value="InterPro"/>
</dbReference>
<dbReference type="PANTHER" id="PTHR43390">
    <property type="entry name" value="SIGNAL PEPTIDASE I"/>
    <property type="match status" value="1"/>
</dbReference>
<organism evidence="10 11">
    <name type="scientific">Demequina mangrovi</name>
    <dbReference type="NCBI Taxonomy" id="1043493"/>
    <lineage>
        <taxon>Bacteria</taxon>
        <taxon>Bacillati</taxon>
        <taxon>Actinomycetota</taxon>
        <taxon>Actinomycetes</taxon>
        <taxon>Micrococcales</taxon>
        <taxon>Demequinaceae</taxon>
        <taxon>Demequina</taxon>
    </lineage>
</organism>
<keyword evidence="8" id="KW-0812">Transmembrane</keyword>
<evidence type="ECO:0000256" key="1">
    <source>
        <dbReference type="ARBA" id="ARBA00000677"/>
    </source>
</evidence>
<dbReference type="InterPro" id="IPR019533">
    <property type="entry name" value="Peptidase_S26"/>
</dbReference>
<dbReference type="Gene3D" id="2.10.109.10">
    <property type="entry name" value="Umud Fragment, subunit A"/>
    <property type="match status" value="1"/>
</dbReference>
<dbReference type="InterPro" id="IPR000223">
    <property type="entry name" value="Pept_S26A_signal_pept_1"/>
</dbReference>
<evidence type="ECO:0000259" key="9">
    <source>
        <dbReference type="Pfam" id="PF10502"/>
    </source>
</evidence>
<keyword evidence="11" id="KW-1185">Reference proteome</keyword>
<evidence type="ECO:0000256" key="4">
    <source>
        <dbReference type="ARBA" id="ARBA00013208"/>
    </source>
</evidence>
<dbReference type="PROSITE" id="PS00501">
    <property type="entry name" value="SPASE_I_1"/>
    <property type="match status" value="1"/>
</dbReference>
<dbReference type="InterPro" id="IPR019758">
    <property type="entry name" value="Pept_S26A_signal_pept_1_CS"/>
</dbReference>
<dbReference type="eggNOG" id="COG0681">
    <property type="taxonomic scope" value="Bacteria"/>
</dbReference>
<dbReference type="Pfam" id="PF10502">
    <property type="entry name" value="Peptidase_S26"/>
    <property type="match status" value="1"/>
</dbReference>
<dbReference type="AlphaFoldDB" id="A0A1H6ZA06"/>
<keyword evidence="8" id="KW-0472">Membrane</keyword>
<keyword evidence="6 8" id="KW-0378">Hydrolase</keyword>
<comment type="similarity">
    <text evidence="3 8">Belongs to the peptidase S26 family.</text>
</comment>
<dbReference type="SUPFAM" id="SSF51306">
    <property type="entry name" value="LexA/Signal peptidase"/>
    <property type="match status" value="1"/>
</dbReference>
<comment type="subcellular location">
    <subcellularLocation>
        <location evidence="2">Cell membrane</location>
        <topology evidence="2">Single-pass type II membrane protein</topology>
    </subcellularLocation>
    <subcellularLocation>
        <location evidence="8">Membrane</location>
        <topology evidence="8">Single-pass type II membrane protein</topology>
    </subcellularLocation>
</comment>
<proteinExistence type="inferred from homology"/>
<keyword evidence="5 8" id="KW-0645">Protease</keyword>
<dbReference type="Proteomes" id="UP000183315">
    <property type="component" value="Unassembled WGS sequence"/>
</dbReference>
<name>A0A1H6ZA06_9MICO</name>
<evidence type="ECO:0000256" key="5">
    <source>
        <dbReference type="ARBA" id="ARBA00022670"/>
    </source>
</evidence>
<accession>A0A1H6ZA06</accession>
<evidence type="ECO:0000313" key="10">
    <source>
        <dbReference type="EMBL" id="SEJ49556.1"/>
    </source>
</evidence>
<feature type="active site" evidence="7">
    <location>
        <position position="120"/>
    </location>
</feature>
<dbReference type="PANTHER" id="PTHR43390:SF1">
    <property type="entry name" value="CHLOROPLAST PROCESSING PEPTIDASE"/>
    <property type="match status" value="1"/>
</dbReference>
<dbReference type="EC" id="3.4.21.89" evidence="4 8"/>
<dbReference type="RefSeq" id="WP_042215377.1">
    <property type="nucleotide sequence ID" value="NZ_BBLU01000010.1"/>
</dbReference>
<evidence type="ECO:0000256" key="8">
    <source>
        <dbReference type="RuleBase" id="RU362042"/>
    </source>
</evidence>
<dbReference type="CDD" id="cd06530">
    <property type="entry name" value="S26_SPase_I"/>
    <property type="match status" value="1"/>
</dbReference>
<dbReference type="GO" id="GO:0005886">
    <property type="term" value="C:plasma membrane"/>
    <property type="evidence" value="ECO:0007669"/>
    <property type="project" value="UniProtKB-SubCell"/>
</dbReference>
<dbReference type="EMBL" id="FNZI01000004">
    <property type="protein sequence ID" value="SEJ49556.1"/>
    <property type="molecule type" value="Genomic_DNA"/>
</dbReference>